<comment type="caution">
    <text evidence="1">The sequence shown here is derived from an EMBL/GenBank/DDBJ whole genome shotgun (WGS) entry which is preliminary data.</text>
</comment>
<dbReference type="EMBL" id="CAJPDS010000088">
    <property type="protein sequence ID" value="CAF9936041.1"/>
    <property type="molecule type" value="Genomic_DNA"/>
</dbReference>
<name>A0A8H3G139_9LECA</name>
<keyword evidence="2" id="KW-1185">Reference proteome</keyword>
<reference evidence="1" key="1">
    <citation type="submission" date="2021-03" db="EMBL/GenBank/DDBJ databases">
        <authorList>
            <person name="Tagirdzhanova G."/>
        </authorList>
    </citation>
    <scope>NUCLEOTIDE SEQUENCE</scope>
</reference>
<gene>
    <name evidence="1" type="ORF">HETSPECPRED_009989</name>
</gene>
<evidence type="ECO:0000313" key="1">
    <source>
        <dbReference type="EMBL" id="CAF9936041.1"/>
    </source>
</evidence>
<sequence>MHLCLYKSLEDRTYHRKDKFIKHLKVHGLGLESPQAKLWSRQLPERTLGCGFCVQYFETFEERSQHVATHFEQGSRKKSWSGSTVILSLLNQPFISSDWQSLRREISDLYTISDISWPESSSTDSLQRRLECGTESGRDLAIAAYNLSSLCAGDVNMTGPNEGMEALQYPIGSIDSLADLEFFRTDMV</sequence>
<proteinExistence type="predicted"/>
<dbReference type="OrthoDB" id="4161727at2759"/>
<dbReference type="Proteomes" id="UP000664521">
    <property type="component" value="Unassembled WGS sequence"/>
</dbReference>
<evidence type="ECO:0008006" key="3">
    <source>
        <dbReference type="Google" id="ProtNLM"/>
    </source>
</evidence>
<accession>A0A8H3G139</accession>
<evidence type="ECO:0000313" key="2">
    <source>
        <dbReference type="Proteomes" id="UP000664521"/>
    </source>
</evidence>
<dbReference type="AlphaFoldDB" id="A0A8H3G139"/>
<protein>
    <recommendedName>
        <fullName evidence="3">C2H2-type domain-containing protein</fullName>
    </recommendedName>
</protein>
<organism evidence="1 2">
    <name type="scientific">Heterodermia speciosa</name>
    <dbReference type="NCBI Taxonomy" id="116794"/>
    <lineage>
        <taxon>Eukaryota</taxon>
        <taxon>Fungi</taxon>
        <taxon>Dikarya</taxon>
        <taxon>Ascomycota</taxon>
        <taxon>Pezizomycotina</taxon>
        <taxon>Lecanoromycetes</taxon>
        <taxon>OSLEUM clade</taxon>
        <taxon>Lecanoromycetidae</taxon>
        <taxon>Caliciales</taxon>
        <taxon>Physciaceae</taxon>
        <taxon>Heterodermia</taxon>
    </lineage>
</organism>